<feature type="binding site" evidence="10">
    <location>
        <begin position="84"/>
        <end position="85"/>
    </location>
    <ligand>
        <name>substrate</name>
    </ligand>
</feature>
<dbReference type="GO" id="GO:0030145">
    <property type="term" value="F:manganese ion binding"/>
    <property type="evidence" value="ECO:0007669"/>
    <property type="project" value="UniProtKB-UniRule"/>
</dbReference>
<protein>
    <recommendedName>
        <fullName evidence="10">UDP-2,3-diacylglucosamine hydrolase</fullName>
        <ecNumber evidence="10">3.6.1.54</ecNumber>
    </recommendedName>
    <alternativeName>
        <fullName evidence="10">UDP-2,3-diacylglucosamine diphosphatase</fullName>
    </alternativeName>
</protein>
<dbReference type="NCBIfam" id="NF003743">
    <property type="entry name" value="PRK05340.1"/>
    <property type="match status" value="1"/>
</dbReference>
<feature type="binding site" evidence="10">
    <location>
        <position position="127"/>
    </location>
    <ligand>
        <name>substrate</name>
    </ligand>
</feature>
<dbReference type="UniPathway" id="UPA00359">
    <property type="reaction ID" value="UER00480"/>
</dbReference>
<evidence type="ECO:0000256" key="7">
    <source>
        <dbReference type="ARBA" id="ARBA00023098"/>
    </source>
</evidence>
<evidence type="ECO:0000256" key="6">
    <source>
        <dbReference type="ARBA" id="ARBA00022801"/>
    </source>
</evidence>
<dbReference type="Proteomes" id="UP000483379">
    <property type="component" value="Unassembled WGS sequence"/>
</dbReference>
<organism evidence="12 13">
    <name type="scientific">Thiorhodococcus minor</name>
    <dbReference type="NCBI Taxonomy" id="57489"/>
    <lineage>
        <taxon>Bacteria</taxon>
        <taxon>Pseudomonadati</taxon>
        <taxon>Pseudomonadota</taxon>
        <taxon>Gammaproteobacteria</taxon>
        <taxon>Chromatiales</taxon>
        <taxon>Chromatiaceae</taxon>
        <taxon>Thiorhodococcus</taxon>
    </lineage>
</organism>
<dbReference type="InterPro" id="IPR010138">
    <property type="entry name" value="UDP-diacylglucosamine_Hdrlase"/>
</dbReference>
<feature type="binding site" evidence="10">
    <location>
        <position position="165"/>
    </location>
    <ligand>
        <name>substrate</name>
    </ligand>
</feature>
<evidence type="ECO:0000256" key="8">
    <source>
        <dbReference type="ARBA" id="ARBA00023136"/>
    </source>
</evidence>
<comment type="pathway">
    <text evidence="10">Glycolipid biosynthesis; lipid IV(A) biosynthesis; lipid IV(A) from (3R)-3-hydroxytetradecanoyl-[acyl-carrier-protein] and UDP-N-acetyl-alpha-D-glucosamine: step 4/6.</text>
</comment>
<comment type="caution">
    <text evidence="12">The sequence shown here is derived from an EMBL/GenBank/DDBJ whole genome shotgun (WGS) entry which is preliminary data.</text>
</comment>
<dbReference type="EC" id="3.6.1.54" evidence="10"/>
<dbReference type="CDD" id="cd07398">
    <property type="entry name" value="MPP_YbbF-LpxH"/>
    <property type="match status" value="1"/>
</dbReference>
<evidence type="ECO:0000256" key="9">
    <source>
        <dbReference type="ARBA" id="ARBA00023211"/>
    </source>
</evidence>
<keyword evidence="6 10" id="KW-0378">Hydrolase</keyword>
<dbReference type="HAMAP" id="MF_00575">
    <property type="entry name" value="LpxH"/>
    <property type="match status" value="1"/>
</dbReference>
<dbReference type="GO" id="GO:0008758">
    <property type="term" value="F:UDP-2,3-diacylglucosamine hydrolase activity"/>
    <property type="evidence" value="ECO:0007669"/>
    <property type="project" value="UniProtKB-UniRule"/>
</dbReference>
<feature type="binding site" evidence="10">
    <location>
        <position position="200"/>
    </location>
    <ligand>
        <name>substrate</name>
    </ligand>
</feature>
<dbReference type="InterPro" id="IPR029052">
    <property type="entry name" value="Metallo-depent_PP-like"/>
</dbReference>
<reference evidence="12 13" key="1">
    <citation type="submission" date="2020-02" db="EMBL/GenBank/DDBJ databases">
        <title>Genome sequences of Thiorhodococcus mannitoliphagus and Thiorhodococcus minor, purple sulfur photosynthetic bacteria in the gammaproteobacterial family, Chromatiaceae.</title>
        <authorList>
            <person name="Aviles F.A."/>
            <person name="Meyer T.E."/>
            <person name="Kyndt J.A."/>
        </authorList>
    </citation>
    <scope>NUCLEOTIDE SEQUENCE [LARGE SCALE GENOMIC DNA]</scope>
    <source>
        <strain evidence="12 13">DSM 11518</strain>
    </source>
</reference>
<keyword evidence="5 10" id="KW-0479">Metal-binding</keyword>
<comment type="cofactor">
    <cofactor evidence="10">
        <name>Mn(2+)</name>
        <dbReference type="ChEBI" id="CHEBI:29035"/>
    </cofactor>
    <text evidence="10">Binds 2 Mn(2+) ions per subunit in a binuclear metal center.</text>
</comment>
<feature type="binding site" evidence="10">
    <location>
        <position position="200"/>
    </location>
    <ligand>
        <name>Mn(2+)</name>
        <dbReference type="ChEBI" id="CHEBI:29035"/>
        <label>2</label>
    </ligand>
</feature>
<evidence type="ECO:0000256" key="3">
    <source>
        <dbReference type="ARBA" id="ARBA00022519"/>
    </source>
</evidence>
<evidence type="ECO:0000313" key="13">
    <source>
        <dbReference type="Proteomes" id="UP000483379"/>
    </source>
</evidence>
<dbReference type="GO" id="GO:0019897">
    <property type="term" value="C:extrinsic component of plasma membrane"/>
    <property type="evidence" value="ECO:0007669"/>
    <property type="project" value="UniProtKB-UniRule"/>
</dbReference>
<keyword evidence="4 10" id="KW-0441">Lipid A biosynthesis</keyword>
<feature type="binding site" evidence="10">
    <location>
        <position position="202"/>
    </location>
    <ligand>
        <name>Mn(2+)</name>
        <dbReference type="ChEBI" id="CHEBI:29035"/>
        <label>1</label>
    </ligand>
</feature>
<comment type="similarity">
    <text evidence="10">Belongs to the LpxH family.</text>
</comment>
<comment type="subcellular location">
    <subcellularLocation>
        <location evidence="10">Cell inner membrane</location>
        <topology evidence="10">Peripheral membrane protein</topology>
        <orientation evidence="10">Cytoplasmic side</orientation>
    </subcellularLocation>
</comment>
<keyword evidence="7 10" id="KW-0443">Lipid metabolism</keyword>
<keyword evidence="2 10" id="KW-0444">Lipid biosynthesis</keyword>
<feature type="binding site" evidence="10">
    <location>
        <position position="46"/>
    </location>
    <ligand>
        <name>Mn(2+)</name>
        <dbReference type="ChEBI" id="CHEBI:29035"/>
        <label>2</label>
    </ligand>
</feature>
<feature type="domain" description="Calcineurin-like phosphoesterase" evidence="11">
    <location>
        <begin position="9"/>
        <end position="204"/>
    </location>
</feature>
<keyword evidence="9 10" id="KW-0464">Manganese</keyword>
<feature type="binding site" evidence="10">
    <location>
        <position position="13"/>
    </location>
    <ligand>
        <name>Mn(2+)</name>
        <dbReference type="ChEBI" id="CHEBI:29035"/>
        <label>1</label>
    </ligand>
</feature>
<evidence type="ECO:0000256" key="2">
    <source>
        <dbReference type="ARBA" id="ARBA00022516"/>
    </source>
</evidence>
<feature type="binding site" evidence="10">
    <location>
        <position position="15"/>
    </location>
    <ligand>
        <name>Mn(2+)</name>
        <dbReference type="ChEBI" id="CHEBI:29035"/>
        <label>1</label>
    </ligand>
</feature>
<dbReference type="Gene3D" id="3.60.21.10">
    <property type="match status" value="1"/>
</dbReference>
<dbReference type="PANTHER" id="PTHR34990:SF1">
    <property type="entry name" value="UDP-2,3-DIACYLGLUCOSAMINE HYDROLASE"/>
    <property type="match status" value="1"/>
</dbReference>
<dbReference type="RefSeq" id="WP_164452221.1">
    <property type="nucleotide sequence ID" value="NZ_JAAIJQ010000016.1"/>
</dbReference>
<accession>A0A6M0JW56</accession>
<dbReference type="EMBL" id="JAAIJQ010000016">
    <property type="protein sequence ID" value="NEV61750.1"/>
    <property type="molecule type" value="Genomic_DNA"/>
</dbReference>
<comment type="catalytic activity">
    <reaction evidence="10">
        <text>UDP-2-N,3-O-bis[(3R)-3-hydroxytetradecanoyl]-alpha-D-glucosamine + H2O = 2-N,3-O-bis[(3R)-3-hydroxytetradecanoyl]-alpha-D-glucosaminyl 1-phosphate + UMP + 2 H(+)</text>
        <dbReference type="Rhea" id="RHEA:25213"/>
        <dbReference type="ChEBI" id="CHEBI:15377"/>
        <dbReference type="ChEBI" id="CHEBI:15378"/>
        <dbReference type="ChEBI" id="CHEBI:57865"/>
        <dbReference type="ChEBI" id="CHEBI:57957"/>
        <dbReference type="ChEBI" id="CHEBI:78847"/>
        <dbReference type="EC" id="3.6.1.54"/>
    </reaction>
</comment>
<sequence length="245" mass="27868">MTRDSRESLFISDLHLAPERPATIALLLGFLGGRAREAERLFILGDLFETWIGDDDDAPTYVEIRAALRELVAAGTRCALMHGNRDFLIGRGFCSDTGCQLLKDPAVLQLGQERILLMHGDLLCTDDIPYQRFRRRIRNPLVIWLFRRKSLASRRAIAANYRRKSGAATSEKSQVIMDANEDTVTRYLSRYDATRLIHGHTHRPGDHSMDLGGKTAHRHVLAEWHENAAEALAHREDAWYREPIV</sequence>
<gene>
    <name evidence="10" type="primary">lpxH</name>
    <name evidence="12" type="ORF">G3446_07575</name>
</gene>
<evidence type="ECO:0000259" key="11">
    <source>
        <dbReference type="Pfam" id="PF00149"/>
    </source>
</evidence>
<feature type="binding site" evidence="10">
    <location>
        <position position="119"/>
    </location>
    <ligand>
        <name>Mn(2+)</name>
        <dbReference type="ChEBI" id="CHEBI:29035"/>
        <label>2</label>
    </ligand>
</feature>
<keyword evidence="3 10" id="KW-0997">Cell inner membrane</keyword>
<dbReference type="InterPro" id="IPR004843">
    <property type="entry name" value="Calcineurin-like_PHP"/>
</dbReference>
<name>A0A6M0JW56_9GAMM</name>
<comment type="function">
    <text evidence="10">Hydrolyzes the pyrophosphate bond of UDP-2,3-diacylglucosamine to yield 2,3-diacylglucosamine 1-phosphate (lipid X) and UMP by catalyzing the attack of water at the alpha-P atom. Involved in the biosynthesis of lipid A, a phosphorylated glycolipid that anchors the lipopolysaccharide to the outer membrane of the cell.</text>
</comment>
<dbReference type="Pfam" id="PF00149">
    <property type="entry name" value="Metallophos"/>
    <property type="match status" value="1"/>
</dbReference>
<keyword evidence="13" id="KW-1185">Reference proteome</keyword>
<dbReference type="InterPro" id="IPR043461">
    <property type="entry name" value="LpxH-like"/>
</dbReference>
<evidence type="ECO:0000256" key="10">
    <source>
        <dbReference type="HAMAP-Rule" id="MF_00575"/>
    </source>
</evidence>
<feature type="binding site" evidence="10">
    <location>
        <position position="46"/>
    </location>
    <ligand>
        <name>Mn(2+)</name>
        <dbReference type="ChEBI" id="CHEBI:29035"/>
        <label>1</label>
    </ligand>
</feature>
<dbReference type="GO" id="GO:0005737">
    <property type="term" value="C:cytoplasm"/>
    <property type="evidence" value="ECO:0007669"/>
    <property type="project" value="InterPro"/>
</dbReference>
<dbReference type="GO" id="GO:0009245">
    <property type="term" value="P:lipid A biosynthetic process"/>
    <property type="evidence" value="ECO:0007669"/>
    <property type="project" value="UniProtKB-UniRule"/>
</dbReference>
<dbReference type="NCBIfam" id="TIGR01854">
    <property type="entry name" value="lipid_A_lpxH"/>
    <property type="match status" value="1"/>
</dbReference>
<dbReference type="SUPFAM" id="SSF56300">
    <property type="entry name" value="Metallo-dependent phosphatases"/>
    <property type="match status" value="1"/>
</dbReference>
<feature type="binding site" evidence="10">
    <location>
        <position position="84"/>
    </location>
    <ligand>
        <name>Mn(2+)</name>
        <dbReference type="ChEBI" id="CHEBI:29035"/>
        <label>2</label>
    </ligand>
</feature>
<evidence type="ECO:0000256" key="1">
    <source>
        <dbReference type="ARBA" id="ARBA00022475"/>
    </source>
</evidence>
<feature type="binding site" evidence="10">
    <location>
        <position position="169"/>
    </location>
    <ligand>
        <name>substrate</name>
    </ligand>
</feature>
<dbReference type="PANTHER" id="PTHR34990">
    <property type="entry name" value="UDP-2,3-DIACYLGLUCOSAMINE HYDROLASE-RELATED"/>
    <property type="match status" value="1"/>
</dbReference>
<evidence type="ECO:0000256" key="5">
    <source>
        <dbReference type="ARBA" id="ARBA00022723"/>
    </source>
</evidence>
<dbReference type="AlphaFoldDB" id="A0A6M0JW56"/>
<proteinExistence type="inferred from homology"/>
<keyword evidence="8 10" id="KW-0472">Membrane</keyword>
<feature type="binding site" evidence="10">
    <location>
        <position position="172"/>
    </location>
    <ligand>
        <name>substrate</name>
    </ligand>
</feature>
<keyword evidence="1 10" id="KW-1003">Cell membrane</keyword>
<evidence type="ECO:0000256" key="4">
    <source>
        <dbReference type="ARBA" id="ARBA00022556"/>
    </source>
</evidence>
<evidence type="ECO:0000313" key="12">
    <source>
        <dbReference type="EMBL" id="NEV61750.1"/>
    </source>
</evidence>